<evidence type="ECO:0000313" key="2">
    <source>
        <dbReference type="WBParaSite" id="Hba_20284"/>
    </source>
</evidence>
<organism evidence="1 2">
    <name type="scientific">Heterorhabditis bacteriophora</name>
    <name type="common">Entomopathogenic nematode worm</name>
    <dbReference type="NCBI Taxonomy" id="37862"/>
    <lineage>
        <taxon>Eukaryota</taxon>
        <taxon>Metazoa</taxon>
        <taxon>Ecdysozoa</taxon>
        <taxon>Nematoda</taxon>
        <taxon>Chromadorea</taxon>
        <taxon>Rhabditida</taxon>
        <taxon>Rhabditina</taxon>
        <taxon>Rhabditomorpha</taxon>
        <taxon>Strongyloidea</taxon>
        <taxon>Heterorhabditidae</taxon>
        <taxon>Heterorhabditis</taxon>
    </lineage>
</organism>
<evidence type="ECO:0000313" key="1">
    <source>
        <dbReference type="Proteomes" id="UP000095283"/>
    </source>
</evidence>
<proteinExistence type="predicted"/>
<dbReference type="WBParaSite" id="Hba_20284">
    <property type="protein sequence ID" value="Hba_20284"/>
    <property type="gene ID" value="Hba_20284"/>
</dbReference>
<protein>
    <submittedName>
        <fullName evidence="2">Tigger transposable element-derived protein 6</fullName>
    </submittedName>
</protein>
<accession>A0A1I7XRC7</accession>
<dbReference type="Gene3D" id="3.30.420.10">
    <property type="entry name" value="Ribonuclease H-like superfamily/Ribonuclease H"/>
    <property type="match status" value="1"/>
</dbReference>
<dbReference type="AlphaFoldDB" id="A0A1I7XRC7"/>
<name>A0A1I7XRC7_HETBA</name>
<keyword evidence="1" id="KW-1185">Reference proteome</keyword>
<dbReference type="InterPro" id="IPR036397">
    <property type="entry name" value="RNaseH_sf"/>
</dbReference>
<sequence>MDAARVERKYHRYEICFVLLLRNKNDPFLDRIVIYDKNRFHMTTNGVLSSCWSELEHQELQRSCPALVNQKGPILLDEKPHIS</sequence>
<reference evidence="2" key="1">
    <citation type="submission" date="2016-11" db="UniProtKB">
        <authorList>
            <consortium name="WormBaseParasite"/>
        </authorList>
    </citation>
    <scope>IDENTIFICATION</scope>
</reference>
<dbReference type="GO" id="GO:0003676">
    <property type="term" value="F:nucleic acid binding"/>
    <property type="evidence" value="ECO:0007669"/>
    <property type="project" value="InterPro"/>
</dbReference>
<dbReference type="Proteomes" id="UP000095283">
    <property type="component" value="Unplaced"/>
</dbReference>